<evidence type="ECO:0000313" key="5">
    <source>
        <dbReference type="EMBL" id="CAB9520843.1"/>
    </source>
</evidence>
<keyword evidence="6" id="KW-1185">Reference proteome</keyword>
<dbReference type="InterPro" id="IPR003587">
    <property type="entry name" value="Hint_dom_N"/>
</dbReference>
<sequence>MKLSFAILLFASGLNAVKGQSFVTASTNYCDAHVEQCLEVTESECSGSELTFCLQDKSGSSCDDGTGSCVCKSDSSNSETYSHINIYVDGIDLSAESSRLSDTGFADTCNDSSGSSKGCGLVDSSGTPAQGVKYESTKGGLCVTVPLASDGTHPKVVFGVKDRGSCGIYGSAGSWSCSTDCHCGGNHACVFETASSCSYSGPATTTDPPTEPPTDAPTATPTAFPTATPTTAPTATPTSSPVAGSTPTTSSPTSSPVAGSTPTTPAPTDGVSCSDYDAVNTNIFCYFIKCHYDGGFSTPSSVSFTKTSDSCTCPDWDYCRWGPNEEESVEGVVGRSDGEALVPVPRGAFGNTFEVHAGGTCFDVTCESDGSATATEKDTCGWCRGGGGGGWGNLHVEHKGDIQLKDLHVGDKVLTGKNKFETVYSFGHHHDDLVGDFLQIHTAQTEKPLEITENHLIFSLDGEGKEIAVPAGKLQVGDLVLSNGSTKEVTKITYTKKEGVYMPLTPSGKIEVDGIVASAYVSLREEAPSTIETTTNIFGMTEQALSHWWLAPYRMLCLGVSSSFCRETGSTNHSDDGILPWLGVGLQFAHFSESVGFWVRSVVIGVPTFLAFGFLAAIETLLGGPSVAPLGLLLAGVCAYYGYKKQMNEKTWRDVHPKKTKVA</sequence>
<comment type="caution">
    <text evidence="5">The sequence shown here is derived from an EMBL/GenBank/DDBJ whole genome shotgun (WGS) entry which is preliminary data.</text>
</comment>
<dbReference type="CDD" id="cd00081">
    <property type="entry name" value="Hint"/>
    <property type="match status" value="1"/>
</dbReference>
<keyword evidence="2" id="KW-0472">Membrane</keyword>
<evidence type="ECO:0000259" key="4">
    <source>
        <dbReference type="SMART" id="SM00306"/>
    </source>
</evidence>
<feature type="region of interest" description="Disordered" evidence="1">
    <location>
        <begin position="201"/>
        <end position="272"/>
    </location>
</feature>
<name>A0A9N8HS72_9STRA</name>
<gene>
    <name evidence="5" type="ORF">SEMRO_1140_G245540.1</name>
</gene>
<dbReference type="PANTHER" id="PTHR11889">
    <property type="entry name" value="HEDGEHOG"/>
    <property type="match status" value="1"/>
</dbReference>
<dbReference type="GO" id="GO:0016540">
    <property type="term" value="P:protein autoprocessing"/>
    <property type="evidence" value="ECO:0007669"/>
    <property type="project" value="InterPro"/>
</dbReference>
<evidence type="ECO:0000256" key="2">
    <source>
        <dbReference type="SAM" id="Phobius"/>
    </source>
</evidence>
<reference evidence="5" key="1">
    <citation type="submission" date="2020-06" db="EMBL/GenBank/DDBJ databases">
        <authorList>
            <consortium name="Plant Systems Biology data submission"/>
        </authorList>
    </citation>
    <scope>NUCLEOTIDE SEQUENCE</scope>
    <source>
        <strain evidence="5">D6</strain>
    </source>
</reference>
<evidence type="ECO:0000313" key="6">
    <source>
        <dbReference type="Proteomes" id="UP001153069"/>
    </source>
</evidence>
<evidence type="ECO:0000256" key="1">
    <source>
        <dbReference type="SAM" id="MobiDB-lite"/>
    </source>
</evidence>
<dbReference type="Pfam" id="PF01079">
    <property type="entry name" value="Hint"/>
    <property type="match status" value="1"/>
</dbReference>
<feature type="chain" id="PRO_5040327068" evidence="3">
    <location>
        <begin position="20"/>
        <end position="663"/>
    </location>
</feature>
<feature type="signal peptide" evidence="3">
    <location>
        <begin position="1"/>
        <end position="19"/>
    </location>
</feature>
<organism evidence="5 6">
    <name type="scientific">Seminavis robusta</name>
    <dbReference type="NCBI Taxonomy" id="568900"/>
    <lineage>
        <taxon>Eukaryota</taxon>
        <taxon>Sar</taxon>
        <taxon>Stramenopiles</taxon>
        <taxon>Ochrophyta</taxon>
        <taxon>Bacillariophyta</taxon>
        <taxon>Bacillariophyceae</taxon>
        <taxon>Bacillariophycidae</taxon>
        <taxon>Naviculales</taxon>
        <taxon>Naviculaceae</taxon>
        <taxon>Seminavis</taxon>
    </lineage>
</organism>
<dbReference type="Gene3D" id="2.170.16.10">
    <property type="entry name" value="Hedgehog/Intein (Hint) domain"/>
    <property type="match status" value="1"/>
</dbReference>
<keyword evidence="2" id="KW-0812">Transmembrane</keyword>
<dbReference type="SUPFAM" id="SSF51294">
    <property type="entry name" value="Hedgehog/intein (Hint) domain"/>
    <property type="match status" value="1"/>
</dbReference>
<evidence type="ECO:0000256" key="3">
    <source>
        <dbReference type="SAM" id="SignalP"/>
    </source>
</evidence>
<protein>
    <submittedName>
        <fullName evidence="5">Hint module</fullName>
    </submittedName>
</protein>
<dbReference type="AlphaFoldDB" id="A0A9N8HS72"/>
<dbReference type="SMART" id="SM00306">
    <property type="entry name" value="HintN"/>
    <property type="match status" value="1"/>
</dbReference>
<dbReference type="InterPro" id="IPR036844">
    <property type="entry name" value="Hint_dom_sf"/>
</dbReference>
<feature type="compositionally biased region" description="Low complexity" evidence="1">
    <location>
        <begin position="216"/>
        <end position="268"/>
    </location>
</feature>
<dbReference type="InterPro" id="IPR001767">
    <property type="entry name" value="Hedgehog_Hint"/>
</dbReference>
<dbReference type="OrthoDB" id="5539at2759"/>
<dbReference type="PANTHER" id="PTHR11889:SF31">
    <property type="entry name" value="PROTEIN HEDGEHOG"/>
    <property type="match status" value="1"/>
</dbReference>
<dbReference type="EMBL" id="CAICTM010001138">
    <property type="protein sequence ID" value="CAB9520843.1"/>
    <property type="molecule type" value="Genomic_DNA"/>
</dbReference>
<dbReference type="Proteomes" id="UP001153069">
    <property type="component" value="Unassembled WGS sequence"/>
</dbReference>
<keyword evidence="3" id="KW-0732">Signal</keyword>
<feature type="transmembrane region" description="Helical" evidence="2">
    <location>
        <begin position="625"/>
        <end position="643"/>
    </location>
</feature>
<proteinExistence type="predicted"/>
<keyword evidence="2" id="KW-1133">Transmembrane helix</keyword>
<dbReference type="InterPro" id="IPR050387">
    <property type="entry name" value="Hedgehog_Signaling"/>
</dbReference>
<accession>A0A9N8HS72</accession>
<feature type="domain" description="Hint" evidence="4">
    <location>
        <begin position="388"/>
        <end position="484"/>
    </location>
</feature>